<dbReference type="Proteomes" id="UP000006786">
    <property type="component" value="Unassembled WGS sequence"/>
</dbReference>
<sequence>MASHNPDERGADRSIDGASVSAKLRRRRRRRWWMAGIAFLAVTPALILLAPENAPEGLPAAGEQREAPPSVAVVPVTRSNLVQWRVSQGIAEAVQKRYLTFEAAGTVAEIGIDASGAPLREGSRVEGPGTGNGGQVLARLDDREACARLLQAEAEHRRTERRLAVAEAAFDQARSELVRADTLAARGIASRKAAEAAEIALRTAQAELNAARAEVDSAGAQVRQAALLVGKMTLRAPFDGRLSLVNLRVGDHIEGAAVQSRLSREKSAAMVLVNDDAFEITLNLPLRDAGDLAPGQRVLASGNAPALAQAAGTEKVHPDVGSGEIWSVSPSIGLGSRAVQVKVRVHGGDIRDGMFATVWIAATEASDVLTLPRSALSHSGQNPFVFIASGSGPVVERRELALGLETHERVAVLTGLTDGDRVVVAGQHLLDDGMAVRIVQSPSPGVDQRTAAAGRLHGNTPAGGARP</sequence>
<evidence type="ECO:0000256" key="2">
    <source>
        <dbReference type="SAM" id="Coils"/>
    </source>
</evidence>
<gene>
    <name evidence="6" type="ORF">NA2_07899</name>
</gene>
<feature type="transmembrane region" description="Helical" evidence="4">
    <location>
        <begin position="32"/>
        <end position="50"/>
    </location>
</feature>
<proteinExistence type="inferred from homology"/>
<dbReference type="EMBL" id="AMRM01000007">
    <property type="protein sequence ID" value="EKF19398.1"/>
    <property type="molecule type" value="Genomic_DNA"/>
</dbReference>
<dbReference type="Pfam" id="PF25967">
    <property type="entry name" value="RND-MFP_C"/>
    <property type="match status" value="1"/>
</dbReference>
<feature type="domain" description="Multidrug resistance protein MdtA-like C-terminal permuted SH3" evidence="5">
    <location>
        <begin position="367"/>
        <end position="426"/>
    </location>
</feature>
<dbReference type="NCBIfam" id="TIGR01730">
    <property type="entry name" value="RND_mfp"/>
    <property type="match status" value="1"/>
</dbReference>
<accession>K2N5A3</accession>
<dbReference type="GO" id="GO:0015562">
    <property type="term" value="F:efflux transmembrane transporter activity"/>
    <property type="evidence" value="ECO:0007669"/>
    <property type="project" value="TreeGrafter"/>
</dbReference>
<dbReference type="GO" id="GO:1990281">
    <property type="term" value="C:efflux pump complex"/>
    <property type="evidence" value="ECO:0007669"/>
    <property type="project" value="TreeGrafter"/>
</dbReference>
<feature type="coiled-coil region" evidence="2">
    <location>
        <begin position="149"/>
        <end position="221"/>
    </location>
</feature>
<reference evidence="6 7" key="1">
    <citation type="journal article" date="2012" name="J. Bacteriol.">
        <title>Genome Sequence of Nitratireductor pacificus Type Strain pht-3B.</title>
        <authorList>
            <person name="Lai Q."/>
            <person name="Li G."/>
            <person name="Shao Z."/>
        </authorList>
    </citation>
    <scope>NUCLEOTIDE SEQUENCE [LARGE SCALE GENOMIC DNA]</scope>
    <source>
        <strain evidence="7">pht-3B</strain>
    </source>
</reference>
<keyword evidence="2" id="KW-0175">Coiled coil</keyword>
<protein>
    <submittedName>
        <fullName evidence="6">RND family efflux transporter MFP subunit</fullName>
    </submittedName>
</protein>
<feature type="region of interest" description="Disordered" evidence="3">
    <location>
        <begin position="442"/>
        <end position="467"/>
    </location>
</feature>
<dbReference type="PANTHER" id="PTHR30469">
    <property type="entry name" value="MULTIDRUG RESISTANCE PROTEIN MDTA"/>
    <property type="match status" value="1"/>
</dbReference>
<comment type="caution">
    <text evidence="6">The sequence shown here is derived from an EMBL/GenBank/DDBJ whole genome shotgun (WGS) entry which is preliminary data.</text>
</comment>
<evidence type="ECO:0000256" key="4">
    <source>
        <dbReference type="SAM" id="Phobius"/>
    </source>
</evidence>
<name>K2N5A3_9HYPH</name>
<evidence type="ECO:0000259" key="5">
    <source>
        <dbReference type="Pfam" id="PF25967"/>
    </source>
</evidence>
<dbReference type="AlphaFoldDB" id="K2N5A3"/>
<comment type="similarity">
    <text evidence="1">Belongs to the membrane fusion protein (MFP) (TC 8.A.1) family.</text>
</comment>
<dbReference type="Gene3D" id="2.40.30.170">
    <property type="match status" value="1"/>
</dbReference>
<keyword evidence="7" id="KW-1185">Reference proteome</keyword>
<evidence type="ECO:0000313" key="6">
    <source>
        <dbReference type="EMBL" id="EKF19398.1"/>
    </source>
</evidence>
<dbReference type="Gene3D" id="2.40.50.100">
    <property type="match status" value="1"/>
</dbReference>
<dbReference type="InterPro" id="IPR006143">
    <property type="entry name" value="RND_pump_MFP"/>
</dbReference>
<dbReference type="RefSeq" id="WP_008596052.1">
    <property type="nucleotide sequence ID" value="NZ_AMRM01000007.1"/>
</dbReference>
<dbReference type="PANTHER" id="PTHR30469:SF15">
    <property type="entry name" value="HLYD FAMILY OF SECRETION PROTEINS"/>
    <property type="match status" value="1"/>
</dbReference>
<keyword evidence="4" id="KW-0812">Transmembrane</keyword>
<dbReference type="PATRIC" id="fig|391937.3.peg.1623"/>
<evidence type="ECO:0000256" key="3">
    <source>
        <dbReference type="SAM" id="MobiDB-lite"/>
    </source>
</evidence>
<dbReference type="STRING" id="391937.NA2_07899"/>
<dbReference type="Gene3D" id="2.40.420.20">
    <property type="match status" value="1"/>
</dbReference>
<dbReference type="Gene3D" id="1.10.287.470">
    <property type="entry name" value="Helix hairpin bin"/>
    <property type="match status" value="1"/>
</dbReference>
<dbReference type="eggNOG" id="COG0845">
    <property type="taxonomic scope" value="Bacteria"/>
</dbReference>
<evidence type="ECO:0000313" key="7">
    <source>
        <dbReference type="Proteomes" id="UP000006786"/>
    </source>
</evidence>
<dbReference type="SUPFAM" id="SSF111369">
    <property type="entry name" value="HlyD-like secretion proteins"/>
    <property type="match status" value="1"/>
</dbReference>
<keyword evidence="4" id="KW-1133">Transmembrane helix</keyword>
<dbReference type="InterPro" id="IPR058627">
    <property type="entry name" value="MdtA-like_C"/>
</dbReference>
<organism evidence="6 7">
    <name type="scientific">Nitratireductor pacificus pht-3B</name>
    <dbReference type="NCBI Taxonomy" id="391937"/>
    <lineage>
        <taxon>Bacteria</taxon>
        <taxon>Pseudomonadati</taxon>
        <taxon>Pseudomonadota</taxon>
        <taxon>Alphaproteobacteria</taxon>
        <taxon>Hyphomicrobiales</taxon>
        <taxon>Phyllobacteriaceae</taxon>
        <taxon>Nitratireductor</taxon>
    </lineage>
</organism>
<keyword evidence="4" id="KW-0472">Membrane</keyword>
<evidence type="ECO:0000256" key="1">
    <source>
        <dbReference type="ARBA" id="ARBA00009477"/>
    </source>
</evidence>